<feature type="chain" id="PRO_5037851330" evidence="1">
    <location>
        <begin position="22"/>
        <end position="194"/>
    </location>
</feature>
<name>A0A916QYM0_9RHOB</name>
<keyword evidence="2" id="KW-0449">Lipoprotein</keyword>
<gene>
    <name evidence="2" type="ORF">GCM10011498_13830</name>
</gene>
<keyword evidence="1" id="KW-0732">Signal</keyword>
<dbReference type="EMBL" id="BMKA01000002">
    <property type="protein sequence ID" value="GGA14807.1"/>
    <property type="molecule type" value="Genomic_DNA"/>
</dbReference>
<dbReference type="RefSeq" id="WP_188672535.1">
    <property type="nucleotide sequence ID" value="NZ_BMKA01000002.1"/>
</dbReference>
<feature type="signal peptide" evidence="1">
    <location>
        <begin position="1"/>
        <end position="21"/>
    </location>
</feature>
<accession>A0A916QYM0</accession>
<reference evidence="2" key="1">
    <citation type="journal article" date="2014" name="Int. J. Syst. Evol. Microbiol.">
        <title>Complete genome sequence of Corynebacterium casei LMG S-19264T (=DSM 44701T), isolated from a smear-ripened cheese.</title>
        <authorList>
            <consortium name="US DOE Joint Genome Institute (JGI-PGF)"/>
            <person name="Walter F."/>
            <person name="Albersmeier A."/>
            <person name="Kalinowski J."/>
            <person name="Ruckert C."/>
        </authorList>
    </citation>
    <scope>NUCLEOTIDE SEQUENCE</scope>
    <source>
        <strain evidence="2">CGMCC 1.15880</strain>
    </source>
</reference>
<dbReference type="AlphaFoldDB" id="A0A916QYM0"/>
<keyword evidence="3" id="KW-1185">Reference proteome</keyword>
<organism evidence="2 3">
    <name type="scientific">Neptunicoccus cionae</name>
    <dbReference type="NCBI Taxonomy" id="2035344"/>
    <lineage>
        <taxon>Bacteria</taxon>
        <taxon>Pseudomonadati</taxon>
        <taxon>Pseudomonadota</taxon>
        <taxon>Alphaproteobacteria</taxon>
        <taxon>Rhodobacterales</taxon>
        <taxon>Paracoccaceae</taxon>
        <taxon>Neptunicoccus</taxon>
    </lineage>
</organism>
<sequence length="194" mass="21445">MGLMSFFRVLLLVLLSITVSACGGKSVWAPDAEVEKRRYVSPDDPYLMLKTMINNRTGSGGHAALVINASETVMYDPAGRWSHPLGPERNDVVYGMFPELEENYDNWHARVTHHVVNQKIYVSSATAEKAFALAKAAGPSLDAQCTLNISGLLMQLEGFQAIQRTYFPAKLMRNFADLPGVTTTKVYQTDEGRS</sequence>
<reference evidence="2" key="2">
    <citation type="submission" date="2020-09" db="EMBL/GenBank/DDBJ databases">
        <authorList>
            <person name="Sun Q."/>
            <person name="Zhou Y."/>
        </authorList>
    </citation>
    <scope>NUCLEOTIDE SEQUENCE</scope>
    <source>
        <strain evidence="2">CGMCC 1.15880</strain>
    </source>
</reference>
<evidence type="ECO:0000256" key="1">
    <source>
        <dbReference type="SAM" id="SignalP"/>
    </source>
</evidence>
<protein>
    <submittedName>
        <fullName evidence="2">Lipoprotein</fullName>
    </submittedName>
</protein>
<dbReference type="Proteomes" id="UP000628017">
    <property type="component" value="Unassembled WGS sequence"/>
</dbReference>
<comment type="caution">
    <text evidence="2">The sequence shown here is derived from an EMBL/GenBank/DDBJ whole genome shotgun (WGS) entry which is preliminary data.</text>
</comment>
<evidence type="ECO:0000313" key="3">
    <source>
        <dbReference type="Proteomes" id="UP000628017"/>
    </source>
</evidence>
<evidence type="ECO:0000313" key="2">
    <source>
        <dbReference type="EMBL" id="GGA14807.1"/>
    </source>
</evidence>
<proteinExistence type="predicted"/>